<dbReference type="InterPro" id="IPR050264">
    <property type="entry name" value="Bact_CCA-adding_enz_type3_sf"/>
</dbReference>
<evidence type="ECO:0000256" key="7">
    <source>
        <dbReference type="ARBA" id="ARBA00022842"/>
    </source>
</evidence>
<dbReference type="InterPro" id="IPR002646">
    <property type="entry name" value="PolA_pol_head_dom"/>
</dbReference>
<evidence type="ECO:0000256" key="6">
    <source>
        <dbReference type="ARBA" id="ARBA00022741"/>
    </source>
</evidence>
<dbReference type="InterPro" id="IPR043519">
    <property type="entry name" value="NT_sf"/>
</dbReference>
<dbReference type="NCBIfam" id="NF009814">
    <property type="entry name" value="PRK13299.1"/>
    <property type="match status" value="1"/>
</dbReference>
<dbReference type="SUPFAM" id="SSF81301">
    <property type="entry name" value="Nucleotidyltransferase"/>
    <property type="match status" value="1"/>
</dbReference>
<evidence type="ECO:0000256" key="8">
    <source>
        <dbReference type="ARBA" id="ARBA00022884"/>
    </source>
</evidence>
<keyword evidence="14" id="KW-1185">Reference proteome</keyword>
<comment type="cofactor">
    <cofactor evidence="1">
        <name>Mg(2+)</name>
        <dbReference type="ChEBI" id="CHEBI:18420"/>
    </cofactor>
</comment>
<evidence type="ECO:0000313" key="14">
    <source>
        <dbReference type="Proteomes" id="UP001243286"/>
    </source>
</evidence>
<evidence type="ECO:0000256" key="5">
    <source>
        <dbReference type="ARBA" id="ARBA00022723"/>
    </source>
</evidence>
<keyword evidence="5" id="KW-0479">Metal-binding</keyword>
<dbReference type="InterPro" id="IPR032810">
    <property type="entry name" value="CCA-adding_enz_C"/>
</dbReference>
<dbReference type="Proteomes" id="UP001243286">
    <property type="component" value="Unassembled WGS sequence"/>
</dbReference>
<feature type="domain" description="CCA-adding enzyme C-terminal" evidence="12">
    <location>
        <begin position="243"/>
        <end position="365"/>
    </location>
</feature>
<accession>A0ABT6QZ35</accession>
<evidence type="ECO:0000256" key="4">
    <source>
        <dbReference type="ARBA" id="ARBA00022695"/>
    </source>
</evidence>
<organism evidence="13 14">
    <name type="scientific">Exiguobacterium antarcticum</name>
    <dbReference type="NCBI Taxonomy" id="132920"/>
    <lineage>
        <taxon>Bacteria</taxon>
        <taxon>Bacillati</taxon>
        <taxon>Bacillota</taxon>
        <taxon>Bacilli</taxon>
        <taxon>Bacillales</taxon>
        <taxon>Bacillales Family XII. Incertae Sedis</taxon>
        <taxon>Exiguobacterium</taxon>
    </lineage>
</organism>
<sequence length="381" mass="43464">MKMLERANQIIQTIEQAGGEAYIVGGAVRDMLLKRQPGDYDLATSLFPHEVIPLFPVVIPTGLDHGTVTVVLDHDPFEVTTFRSESTYSDRRRPDEVTLGVSLEEDLTRRDFTINAMALKPTGLVDLFGGQDDLAAKIVRTVGRAEDRFDEDALRMIRAFRFMSQLEFSLDPQTEQAIKDKQEHLQAVAVERIANEVEKLLLGPGRTAALEAMLRTGVYAYLPHLDRSIIEQLIRLPFNGVSTEDVWTLVLVAGLRPEALRAWKRSKKQETRAKTLAVLVNEETLSDWQRYRLSDEELLHLNEMTGRHHDERTTLPIRQLKDLTVNGRDMIALGLHKKEIKEALHHLEKQVVYRHLENQRDSLLREVMTWKKQHGTGSSKP</sequence>
<reference evidence="13 14" key="1">
    <citation type="submission" date="2023-04" db="EMBL/GenBank/DDBJ databases">
        <title>Antarctic isolates genomes.</title>
        <authorList>
            <person name="Dimov S.G."/>
        </authorList>
    </citation>
    <scope>NUCLEOTIDE SEQUENCE [LARGE SCALE GENOMIC DNA]</scope>
    <source>
        <strain evidence="13 14">AL19</strain>
    </source>
</reference>
<name>A0ABT6QZ35_9BACL</name>
<dbReference type="Pfam" id="PF13735">
    <property type="entry name" value="tRNA_NucTran2_2"/>
    <property type="match status" value="1"/>
</dbReference>
<dbReference type="EC" id="2.7.7.72" evidence="13"/>
<dbReference type="SUPFAM" id="SSF81891">
    <property type="entry name" value="Poly A polymerase C-terminal region-like"/>
    <property type="match status" value="1"/>
</dbReference>
<dbReference type="RefSeq" id="WP_034773929.1">
    <property type="nucleotide sequence ID" value="NZ_JANJYY010000008.1"/>
</dbReference>
<keyword evidence="4 13" id="KW-0548">Nucleotidyltransferase</keyword>
<evidence type="ECO:0000259" key="12">
    <source>
        <dbReference type="Pfam" id="PF13735"/>
    </source>
</evidence>
<dbReference type="Gene3D" id="3.30.460.10">
    <property type="entry name" value="Beta Polymerase, domain 2"/>
    <property type="match status" value="1"/>
</dbReference>
<dbReference type="Gene3D" id="1.10.110.30">
    <property type="match status" value="1"/>
</dbReference>
<evidence type="ECO:0000256" key="1">
    <source>
        <dbReference type="ARBA" id="ARBA00001946"/>
    </source>
</evidence>
<dbReference type="PANTHER" id="PTHR46173">
    <property type="entry name" value="CCA TRNA NUCLEOTIDYLTRANSFERASE 1, MITOCHONDRIAL"/>
    <property type="match status" value="1"/>
</dbReference>
<feature type="domain" description="Poly A polymerase head" evidence="10">
    <location>
        <begin position="21"/>
        <end position="140"/>
    </location>
</feature>
<evidence type="ECO:0000256" key="9">
    <source>
        <dbReference type="RuleBase" id="RU003953"/>
    </source>
</evidence>
<evidence type="ECO:0000256" key="3">
    <source>
        <dbReference type="ARBA" id="ARBA00022694"/>
    </source>
</evidence>
<dbReference type="Pfam" id="PF12627">
    <property type="entry name" value="PolyA_pol_RNAbd"/>
    <property type="match status" value="1"/>
</dbReference>
<comment type="similarity">
    <text evidence="9">Belongs to the tRNA nucleotidyltransferase/poly(A) polymerase family.</text>
</comment>
<keyword evidence="7" id="KW-0460">Magnesium</keyword>
<dbReference type="EMBL" id="JASBQV010000002">
    <property type="protein sequence ID" value="MDI3233947.1"/>
    <property type="molecule type" value="Genomic_DNA"/>
</dbReference>
<evidence type="ECO:0000259" key="11">
    <source>
        <dbReference type="Pfam" id="PF12627"/>
    </source>
</evidence>
<keyword evidence="6" id="KW-0547">Nucleotide-binding</keyword>
<dbReference type="InterPro" id="IPR032828">
    <property type="entry name" value="PolyA_RNA-bd"/>
</dbReference>
<keyword evidence="8 9" id="KW-0694">RNA-binding</keyword>
<evidence type="ECO:0000259" key="10">
    <source>
        <dbReference type="Pfam" id="PF01743"/>
    </source>
</evidence>
<gene>
    <name evidence="13" type="ORF">QK289_02920</name>
</gene>
<keyword evidence="2 9" id="KW-0808">Transferase</keyword>
<evidence type="ECO:0000313" key="13">
    <source>
        <dbReference type="EMBL" id="MDI3233947.1"/>
    </source>
</evidence>
<proteinExistence type="inferred from homology"/>
<dbReference type="CDD" id="cd05398">
    <property type="entry name" value="NT_ClassII-CCAase"/>
    <property type="match status" value="1"/>
</dbReference>
<comment type="caution">
    <text evidence="13">The sequence shown here is derived from an EMBL/GenBank/DDBJ whole genome shotgun (WGS) entry which is preliminary data.</text>
</comment>
<evidence type="ECO:0000256" key="2">
    <source>
        <dbReference type="ARBA" id="ARBA00022679"/>
    </source>
</evidence>
<protein>
    <submittedName>
        <fullName evidence="13">CCA tRNA nucleotidyltransferase</fullName>
        <ecNumber evidence="13">2.7.7.72</ecNumber>
    </submittedName>
</protein>
<dbReference type="GO" id="GO:0004810">
    <property type="term" value="F:CCA tRNA nucleotidyltransferase activity"/>
    <property type="evidence" value="ECO:0007669"/>
    <property type="project" value="UniProtKB-EC"/>
</dbReference>
<dbReference type="Gene3D" id="1.10.246.80">
    <property type="match status" value="1"/>
</dbReference>
<keyword evidence="3" id="KW-0819">tRNA processing</keyword>
<dbReference type="Pfam" id="PF01743">
    <property type="entry name" value="PolyA_pol"/>
    <property type="match status" value="1"/>
</dbReference>
<dbReference type="PANTHER" id="PTHR46173:SF1">
    <property type="entry name" value="CCA TRNA NUCLEOTIDYLTRANSFERASE 1, MITOCHONDRIAL"/>
    <property type="match status" value="1"/>
</dbReference>
<feature type="domain" description="tRNA nucleotidyltransferase/poly(A) polymerase RNA and SrmB- binding" evidence="11">
    <location>
        <begin position="168"/>
        <end position="226"/>
    </location>
</feature>